<evidence type="ECO:0000259" key="3">
    <source>
        <dbReference type="PROSITE" id="PS01124"/>
    </source>
</evidence>
<dbReference type="SMART" id="SM00342">
    <property type="entry name" value="HTH_ARAC"/>
    <property type="match status" value="1"/>
</dbReference>
<dbReference type="GO" id="GO:0043565">
    <property type="term" value="F:sequence-specific DNA binding"/>
    <property type="evidence" value="ECO:0007669"/>
    <property type="project" value="InterPro"/>
</dbReference>
<dbReference type="InterPro" id="IPR018060">
    <property type="entry name" value="HTH_AraC"/>
</dbReference>
<dbReference type="PANTHER" id="PTHR40055">
    <property type="entry name" value="TRANSCRIPTIONAL REGULATOR YGIV-RELATED"/>
    <property type="match status" value="1"/>
</dbReference>
<dbReference type="RefSeq" id="WP_132861355.1">
    <property type="nucleotide sequence ID" value="NZ_SMGR01000003.1"/>
</dbReference>
<dbReference type="OrthoDB" id="9816011at2"/>
<reference evidence="4 5" key="1">
    <citation type="submission" date="2019-03" db="EMBL/GenBank/DDBJ databases">
        <title>Genomic Encyclopedia of Archaeal and Bacterial Type Strains, Phase II (KMG-II): from individual species to whole genera.</title>
        <authorList>
            <person name="Goeker M."/>
        </authorList>
    </citation>
    <scope>NUCLEOTIDE SEQUENCE [LARGE SCALE GENOMIC DNA]</scope>
    <source>
        <strain evidence="4 5">DSM 26433</strain>
    </source>
</reference>
<keyword evidence="1" id="KW-0805">Transcription regulation</keyword>
<dbReference type="Pfam" id="PF12833">
    <property type="entry name" value="HTH_18"/>
    <property type="match status" value="1"/>
</dbReference>
<evidence type="ECO:0000313" key="5">
    <source>
        <dbReference type="Proteomes" id="UP000295673"/>
    </source>
</evidence>
<organism evidence="4 5">
    <name type="scientific">Shimia isoporae</name>
    <dbReference type="NCBI Taxonomy" id="647720"/>
    <lineage>
        <taxon>Bacteria</taxon>
        <taxon>Pseudomonadati</taxon>
        <taxon>Pseudomonadota</taxon>
        <taxon>Alphaproteobacteria</taxon>
        <taxon>Rhodobacterales</taxon>
        <taxon>Roseobacteraceae</taxon>
    </lineage>
</organism>
<dbReference type="PROSITE" id="PS01124">
    <property type="entry name" value="HTH_ARAC_FAMILY_2"/>
    <property type="match status" value="1"/>
</dbReference>
<dbReference type="InterPro" id="IPR011256">
    <property type="entry name" value="Reg_factor_effector_dom_sf"/>
</dbReference>
<dbReference type="InterPro" id="IPR050908">
    <property type="entry name" value="SmbC-like"/>
</dbReference>
<evidence type="ECO:0000313" key="4">
    <source>
        <dbReference type="EMBL" id="TCL00589.1"/>
    </source>
</evidence>
<dbReference type="PANTHER" id="PTHR40055:SF1">
    <property type="entry name" value="TRANSCRIPTIONAL REGULATOR YGIV-RELATED"/>
    <property type="match status" value="1"/>
</dbReference>
<dbReference type="InterPro" id="IPR009057">
    <property type="entry name" value="Homeodomain-like_sf"/>
</dbReference>
<dbReference type="SMART" id="SM00871">
    <property type="entry name" value="AraC_E_bind"/>
    <property type="match status" value="1"/>
</dbReference>
<gene>
    <name evidence="4" type="ORF">BXY66_3232</name>
</gene>
<keyword evidence="2" id="KW-0804">Transcription</keyword>
<dbReference type="EMBL" id="SMGR01000003">
    <property type="protein sequence ID" value="TCL00589.1"/>
    <property type="molecule type" value="Genomic_DNA"/>
</dbReference>
<keyword evidence="5" id="KW-1185">Reference proteome</keyword>
<sequence>MTKKGLGVANYDKRLMRVLRYIHDNPAGDMSLDRLADEAAMSRFHWHRIFHAMTGETCAQAVRRVRLHKAACLLLLEDAAPDEISRAVGYDNPRSFGRAFASQYGASPAKFRKQGVHVAPLMTRKEGEGPMFPVSVREEPPRVIAGVVHKGAYSRIGTAFEAFFGLCEANGLWPRLGNPVGIYFDNPEAKPEPDLRSMAGAELRLNEVPEDLEGFTISGGRYAVLTLRGPYDLIPQGYDALFGKWLPESGEMPGDAPCFEIYLNSPLDTKPEDLLTEICLPLAEKPA</sequence>
<dbReference type="Proteomes" id="UP000295673">
    <property type="component" value="Unassembled WGS sequence"/>
</dbReference>
<feature type="domain" description="HTH araC/xylS-type" evidence="3">
    <location>
        <begin position="16"/>
        <end position="114"/>
    </location>
</feature>
<dbReference type="GO" id="GO:0003700">
    <property type="term" value="F:DNA-binding transcription factor activity"/>
    <property type="evidence" value="ECO:0007669"/>
    <property type="project" value="InterPro"/>
</dbReference>
<dbReference type="InterPro" id="IPR029442">
    <property type="entry name" value="GyrI-like"/>
</dbReference>
<dbReference type="SUPFAM" id="SSF46689">
    <property type="entry name" value="Homeodomain-like"/>
    <property type="match status" value="2"/>
</dbReference>
<accession>A0A4R1N2P6</accession>
<dbReference type="Pfam" id="PF06445">
    <property type="entry name" value="GyrI-like"/>
    <property type="match status" value="1"/>
</dbReference>
<name>A0A4R1N2P6_9RHOB</name>
<comment type="caution">
    <text evidence="4">The sequence shown here is derived from an EMBL/GenBank/DDBJ whole genome shotgun (WGS) entry which is preliminary data.</text>
</comment>
<proteinExistence type="predicted"/>
<protein>
    <submittedName>
        <fullName evidence="4">AraC family transcriptional regulator</fullName>
    </submittedName>
</protein>
<dbReference type="AlphaFoldDB" id="A0A4R1N2P6"/>
<dbReference type="Gene3D" id="1.10.10.60">
    <property type="entry name" value="Homeodomain-like"/>
    <property type="match status" value="2"/>
</dbReference>
<dbReference type="Gene3D" id="3.20.80.10">
    <property type="entry name" value="Regulatory factor, effector binding domain"/>
    <property type="match status" value="1"/>
</dbReference>
<evidence type="ECO:0000256" key="1">
    <source>
        <dbReference type="ARBA" id="ARBA00023015"/>
    </source>
</evidence>
<evidence type="ECO:0000256" key="2">
    <source>
        <dbReference type="ARBA" id="ARBA00023163"/>
    </source>
</evidence>
<dbReference type="SUPFAM" id="SSF55136">
    <property type="entry name" value="Probable bacterial effector-binding domain"/>
    <property type="match status" value="1"/>
</dbReference>
<dbReference type="InterPro" id="IPR010499">
    <property type="entry name" value="AraC_E-bd"/>
</dbReference>